<dbReference type="NCBIfam" id="TIGR00435">
    <property type="entry name" value="cysS"/>
    <property type="match status" value="1"/>
</dbReference>
<protein>
    <recommendedName>
        <fullName evidence="2">cysteine--tRNA ligase</fullName>
        <ecNumber evidence="2">6.1.1.16</ecNumber>
    </recommendedName>
    <alternativeName>
        <fullName evidence="10">Cysteinyl-tRNA synthetase</fullName>
    </alternativeName>
</protein>
<evidence type="ECO:0000256" key="9">
    <source>
        <dbReference type="ARBA" id="ARBA00023146"/>
    </source>
</evidence>
<dbReference type="InterPro" id="IPR009080">
    <property type="entry name" value="tRNAsynth_Ia_anticodon-bd"/>
</dbReference>
<feature type="chain" id="PRO_5040758003" description="cysteine--tRNA ligase" evidence="11">
    <location>
        <begin position="24"/>
        <end position="510"/>
    </location>
</feature>
<evidence type="ECO:0000256" key="3">
    <source>
        <dbReference type="ARBA" id="ARBA00022598"/>
    </source>
</evidence>
<accession>A0A9W7A110</accession>
<dbReference type="InterPro" id="IPR032678">
    <property type="entry name" value="tRNA-synt_1_cat_dom"/>
</dbReference>
<evidence type="ECO:0000259" key="13">
    <source>
        <dbReference type="Pfam" id="PF23493"/>
    </source>
</evidence>
<organism evidence="14 15">
    <name type="scientific">Triparma laevis f. longispina</name>
    <dbReference type="NCBI Taxonomy" id="1714387"/>
    <lineage>
        <taxon>Eukaryota</taxon>
        <taxon>Sar</taxon>
        <taxon>Stramenopiles</taxon>
        <taxon>Ochrophyta</taxon>
        <taxon>Bolidophyceae</taxon>
        <taxon>Parmales</taxon>
        <taxon>Triparmaceae</taxon>
        <taxon>Triparma</taxon>
    </lineage>
</organism>
<dbReference type="OrthoDB" id="438179at2759"/>
<evidence type="ECO:0000256" key="7">
    <source>
        <dbReference type="ARBA" id="ARBA00022840"/>
    </source>
</evidence>
<name>A0A9W7A110_9STRA</name>
<keyword evidence="5" id="KW-0547">Nucleotide-binding</keyword>
<dbReference type="InterPro" id="IPR015803">
    <property type="entry name" value="Cys-tRNA-ligase"/>
</dbReference>
<dbReference type="GO" id="GO:0005737">
    <property type="term" value="C:cytoplasm"/>
    <property type="evidence" value="ECO:0007669"/>
    <property type="project" value="TreeGrafter"/>
</dbReference>
<keyword evidence="4" id="KW-0479">Metal-binding</keyword>
<evidence type="ECO:0000256" key="11">
    <source>
        <dbReference type="SAM" id="SignalP"/>
    </source>
</evidence>
<dbReference type="GO" id="GO:0006423">
    <property type="term" value="P:cysteinyl-tRNA aminoacylation"/>
    <property type="evidence" value="ECO:0007669"/>
    <property type="project" value="InterPro"/>
</dbReference>
<evidence type="ECO:0000256" key="4">
    <source>
        <dbReference type="ARBA" id="ARBA00022723"/>
    </source>
</evidence>
<evidence type="ECO:0000256" key="1">
    <source>
        <dbReference type="ARBA" id="ARBA00001947"/>
    </source>
</evidence>
<keyword evidence="7" id="KW-0067">ATP-binding</keyword>
<dbReference type="EMBL" id="BRXW01000489">
    <property type="protein sequence ID" value="GMH59440.1"/>
    <property type="molecule type" value="Genomic_DNA"/>
</dbReference>
<evidence type="ECO:0000256" key="10">
    <source>
        <dbReference type="ARBA" id="ARBA00031499"/>
    </source>
</evidence>
<evidence type="ECO:0000256" key="8">
    <source>
        <dbReference type="ARBA" id="ARBA00022917"/>
    </source>
</evidence>
<dbReference type="InterPro" id="IPR024909">
    <property type="entry name" value="Cys-tRNA/MSH_ligase"/>
</dbReference>
<dbReference type="GO" id="GO:0005524">
    <property type="term" value="F:ATP binding"/>
    <property type="evidence" value="ECO:0007669"/>
    <property type="project" value="UniProtKB-KW"/>
</dbReference>
<dbReference type="InterPro" id="IPR014729">
    <property type="entry name" value="Rossmann-like_a/b/a_fold"/>
</dbReference>
<comment type="caution">
    <text evidence="14">The sequence shown here is derived from an EMBL/GenBank/DDBJ whole genome shotgun (WGS) entry which is preliminary data.</text>
</comment>
<evidence type="ECO:0000256" key="5">
    <source>
        <dbReference type="ARBA" id="ARBA00022741"/>
    </source>
</evidence>
<feature type="domain" description="Cysteinyl-tRNA ligase anticodon binding" evidence="13">
    <location>
        <begin position="463"/>
        <end position="504"/>
    </location>
</feature>
<proteinExistence type="inferred from homology"/>
<keyword evidence="9" id="KW-0030">Aminoacyl-tRNA synthetase</keyword>
<dbReference type="Pfam" id="PF01406">
    <property type="entry name" value="tRNA-synt_1e"/>
    <property type="match status" value="1"/>
</dbReference>
<evidence type="ECO:0000313" key="14">
    <source>
        <dbReference type="EMBL" id="GMH59440.1"/>
    </source>
</evidence>
<dbReference type="HAMAP" id="MF_00041">
    <property type="entry name" value="Cys_tRNA_synth"/>
    <property type="match status" value="1"/>
</dbReference>
<keyword evidence="11" id="KW-0732">Signal</keyword>
<dbReference type="SUPFAM" id="SSF52374">
    <property type="entry name" value="Nucleotidylyl transferase"/>
    <property type="match status" value="1"/>
</dbReference>
<dbReference type="SUPFAM" id="SSF47323">
    <property type="entry name" value="Anticodon-binding domain of a subclass of class I aminoacyl-tRNA synthetases"/>
    <property type="match status" value="1"/>
</dbReference>
<dbReference type="GO" id="GO:0004817">
    <property type="term" value="F:cysteine-tRNA ligase activity"/>
    <property type="evidence" value="ECO:0007669"/>
    <property type="project" value="UniProtKB-EC"/>
</dbReference>
<evidence type="ECO:0000259" key="12">
    <source>
        <dbReference type="Pfam" id="PF01406"/>
    </source>
</evidence>
<dbReference type="GO" id="GO:0046872">
    <property type="term" value="F:metal ion binding"/>
    <property type="evidence" value="ECO:0007669"/>
    <property type="project" value="UniProtKB-KW"/>
</dbReference>
<sequence length="510" mass="57022">MLSPFPNLLTFLLLSPFLSPTSPLSLPPPSPPPPLKLFSTSTSTLSPFTPLTPPTIKMYTCGPTVYAPAHIGNFRAFLTYDLLKRVLIHVYNFKVEHVLNLTDVDDKIIKACREQGICREELTGKYTEIFKKDLNNLNIIPATSYPLATDYIDEMVEMILELKEKGYAYETEEGWWYDVSKDKDYGSRVTQNREIITPTDSTSDSASASESADFALWKFEKPNIDVPSALWDTPLGRGRPGWHIECSAISLKELGPKIDLHMGGVDLTFPHHENEAAQCESYGCGNWCGCWLHNGFVNIGKEKMSKSLNNFKTLDNSCPTGTRKRGYRWMVVSSYYRSSLTYTEESLSAAEGAVKRVDKLMKSLEGIEVTQGSDSELSKLVSSARQIFLIAVSDDLKMPRAAAAMFDIVKASEKEVRKDDEVDVVGLGWAKSCLLEFDSVFGILYTPEEDEIAEGSGEEEAGEDVWKLVEERKEAKKEKDWGRADAIRDEIKKLGWVVVDGKDGAKLEKA</sequence>
<dbReference type="InterPro" id="IPR056411">
    <property type="entry name" value="CysS_C"/>
</dbReference>
<dbReference type="EC" id="6.1.1.16" evidence="2"/>
<dbReference type="PRINTS" id="PR00983">
    <property type="entry name" value="TRNASYNTHCYS"/>
</dbReference>
<reference evidence="15" key="1">
    <citation type="journal article" date="2023" name="Commun. Biol.">
        <title>Genome analysis of Parmales, the sister group of diatoms, reveals the evolutionary specialization of diatoms from phago-mixotrophs to photoautotrophs.</title>
        <authorList>
            <person name="Ban H."/>
            <person name="Sato S."/>
            <person name="Yoshikawa S."/>
            <person name="Yamada K."/>
            <person name="Nakamura Y."/>
            <person name="Ichinomiya M."/>
            <person name="Sato N."/>
            <person name="Blanc-Mathieu R."/>
            <person name="Endo H."/>
            <person name="Kuwata A."/>
            <person name="Ogata H."/>
        </authorList>
    </citation>
    <scope>NUCLEOTIDE SEQUENCE [LARGE SCALE GENOMIC DNA]</scope>
    <source>
        <strain evidence="15">NIES 3700</strain>
    </source>
</reference>
<keyword evidence="8" id="KW-0648">Protein biosynthesis</keyword>
<feature type="domain" description="tRNA synthetases class I catalytic" evidence="12">
    <location>
        <begin position="48"/>
        <end position="350"/>
    </location>
</feature>
<dbReference type="Gene3D" id="3.40.50.620">
    <property type="entry name" value="HUPs"/>
    <property type="match status" value="1"/>
</dbReference>
<dbReference type="AlphaFoldDB" id="A0A9W7A110"/>
<gene>
    <name evidence="14" type="ORF">TrLO_g10043</name>
</gene>
<dbReference type="PANTHER" id="PTHR10890">
    <property type="entry name" value="CYSTEINYL-TRNA SYNTHETASE"/>
    <property type="match status" value="1"/>
</dbReference>
<comment type="cofactor">
    <cofactor evidence="1">
        <name>Zn(2+)</name>
        <dbReference type="ChEBI" id="CHEBI:29105"/>
    </cofactor>
</comment>
<evidence type="ECO:0000256" key="6">
    <source>
        <dbReference type="ARBA" id="ARBA00022833"/>
    </source>
</evidence>
<dbReference type="Pfam" id="PF23493">
    <property type="entry name" value="CysS_C"/>
    <property type="match status" value="1"/>
</dbReference>
<keyword evidence="3" id="KW-0436">Ligase</keyword>
<evidence type="ECO:0000313" key="15">
    <source>
        <dbReference type="Proteomes" id="UP001165122"/>
    </source>
</evidence>
<keyword evidence="15" id="KW-1185">Reference proteome</keyword>
<dbReference type="Proteomes" id="UP001165122">
    <property type="component" value="Unassembled WGS sequence"/>
</dbReference>
<keyword evidence="6" id="KW-0862">Zinc</keyword>
<dbReference type="PANTHER" id="PTHR10890:SF25">
    <property type="entry name" value="CYSTEINE--TRNA LIGASE, CHLOROPLASTIC_MITOCHONDRIAL"/>
    <property type="match status" value="1"/>
</dbReference>
<evidence type="ECO:0000256" key="2">
    <source>
        <dbReference type="ARBA" id="ARBA00012832"/>
    </source>
</evidence>
<dbReference type="Gene3D" id="1.20.120.1910">
    <property type="entry name" value="Cysteine-tRNA ligase, C-terminal anti-codon recognition domain"/>
    <property type="match status" value="1"/>
</dbReference>
<feature type="signal peptide" evidence="11">
    <location>
        <begin position="1"/>
        <end position="23"/>
    </location>
</feature>
<dbReference type="CDD" id="cd00672">
    <property type="entry name" value="CysRS_core"/>
    <property type="match status" value="1"/>
</dbReference>